<reference evidence="3 4" key="1">
    <citation type="submission" date="2023-10" db="EMBL/GenBank/DDBJ databases">
        <title>Roseovarius strain S88 nov., isolated from a marine algae.</title>
        <authorList>
            <person name="Lee M.W."/>
            <person name="Lee J.K."/>
            <person name="Kim J.M."/>
            <person name="Choi D.G."/>
            <person name="Baek J.H."/>
            <person name="Bayburt H."/>
            <person name="Jung J.J."/>
            <person name="Han D.M."/>
            <person name="Jeon C.O."/>
        </authorList>
    </citation>
    <scope>NUCLEOTIDE SEQUENCE [LARGE SCALE GENOMIC DNA]</scope>
    <source>
        <strain evidence="3 4">S88</strain>
    </source>
</reference>
<sequence length="305" mass="34875">MTETHDENWVEWPTLVLMLACYVTWGLALFWVSALWLPLGMLLATLCVALHSSLTHELIHGHPFRSAWANEVLGFFCLGLFVPYRRFQDLHLAHHQDGNLTDPYDDPESNYLDPGVWSRLPLAMRWLLRVNNTLLGRMIVGPAVGQLAFLREDLAAIKAGNTAVRMAWVLQIPSVALVLVMVIASPMPLWAYLICAYAGYGIIKIRTFLEHRAHDRASGRTVVVEGGGLLSFLFLNNNLHVVHHMHPGVAWYKLPALWRAKRDHYLRRNEGYYYQSYAEIFRAHLLRAKDPVPHPLRTQSDWPAE</sequence>
<feature type="domain" description="Fatty acid desaturase" evidence="2">
    <location>
        <begin position="35"/>
        <end position="271"/>
    </location>
</feature>
<gene>
    <name evidence="3" type="ORF">RZ517_06245</name>
</gene>
<dbReference type="Pfam" id="PF00487">
    <property type="entry name" value="FA_desaturase"/>
    <property type="match status" value="1"/>
</dbReference>
<accession>A0ABZ2HI75</accession>
<evidence type="ECO:0000259" key="2">
    <source>
        <dbReference type="Pfam" id="PF00487"/>
    </source>
</evidence>
<dbReference type="EMBL" id="CP146069">
    <property type="protein sequence ID" value="WWR47769.1"/>
    <property type="molecule type" value="Genomic_DNA"/>
</dbReference>
<keyword evidence="1" id="KW-1133">Transmembrane helix</keyword>
<evidence type="ECO:0000256" key="1">
    <source>
        <dbReference type="SAM" id="Phobius"/>
    </source>
</evidence>
<feature type="transmembrane region" description="Helical" evidence="1">
    <location>
        <begin position="162"/>
        <end position="183"/>
    </location>
</feature>
<dbReference type="InterPro" id="IPR005804">
    <property type="entry name" value="FA_desaturase_dom"/>
</dbReference>
<feature type="transmembrane region" description="Helical" evidence="1">
    <location>
        <begin position="12"/>
        <end position="31"/>
    </location>
</feature>
<keyword evidence="1" id="KW-0812">Transmembrane</keyword>
<keyword evidence="4" id="KW-1185">Reference proteome</keyword>
<proteinExistence type="predicted"/>
<dbReference type="RefSeq" id="WP_338550601.1">
    <property type="nucleotide sequence ID" value="NZ_CP146069.1"/>
</dbReference>
<dbReference type="Proteomes" id="UP001364156">
    <property type="component" value="Chromosome"/>
</dbReference>
<evidence type="ECO:0000313" key="3">
    <source>
        <dbReference type="EMBL" id="WWR47769.1"/>
    </source>
</evidence>
<dbReference type="CDD" id="cd03509">
    <property type="entry name" value="DesA_FADS-like"/>
    <property type="match status" value="1"/>
</dbReference>
<keyword evidence="1" id="KW-0472">Membrane</keyword>
<organism evidence="3 4">
    <name type="scientific">Roseovarius phycicola</name>
    <dbReference type="NCBI Taxonomy" id="3080976"/>
    <lineage>
        <taxon>Bacteria</taxon>
        <taxon>Pseudomonadati</taxon>
        <taxon>Pseudomonadota</taxon>
        <taxon>Alphaproteobacteria</taxon>
        <taxon>Rhodobacterales</taxon>
        <taxon>Roseobacteraceae</taxon>
        <taxon>Roseovarius</taxon>
    </lineage>
</organism>
<name>A0ABZ2HI75_9RHOB</name>
<protein>
    <submittedName>
        <fullName evidence="3">Fatty acid desaturase</fullName>
    </submittedName>
</protein>
<evidence type="ECO:0000313" key="4">
    <source>
        <dbReference type="Proteomes" id="UP001364156"/>
    </source>
</evidence>